<evidence type="ECO:0000256" key="1">
    <source>
        <dbReference type="SAM" id="MobiDB-lite"/>
    </source>
</evidence>
<accession>A0ABR1J668</accession>
<reference evidence="2 3" key="1">
    <citation type="submission" date="2024-01" db="EMBL/GenBank/DDBJ databases">
        <title>A draft genome for the cacao thread blight pathogen Marasmiellus scandens.</title>
        <authorList>
            <person name="Baruah I.K."/>
            <person name="Leung J."/>
            <person name="Bukari Y."/>
            <person name="Amoako-Attah I."/>
            <person name="Meinhardt L.W."/>
            <person name="Bailey B.A."/>
            <person name="Cohen S.P."/>
        </authorList>
    </citation>
    <scope>NUCLEOTIDE SEQUENCE [LARGE SCALE GENOMIC DNA]</scope>
    <source>
        <strain evidence="2 3">GH-19</strain>
    </source>
</reference>
<sequence>MSTTSTARTRFQMPAGCNGTSPTVSNSNSTHNSAQATPSRIPGGFETSNQDTSYRYSEAIRDNTRPLSSNSPSWIRQRRTHRHSSLFGSPPTEGATNEEEIYAEDSASQVGQEPGGDETVRYTEFQGETGSRVSHVSSANEIMRDAEETFRRRVILQLLRNMDLYNLSITNISDQGITVEGGFAFLTDAPELRINLDDVSEEEMKNYRDQYPAPFTKSTNNRNPRYVRSSPRDNGTGGGNSGPPEEPPDSEPSEPSDQGSDDGNESEPDPTPRNNKERSKTPADFSQQRYRSEDQTYDIKEVFTYDPTARTEEEILPASFQRYEQMITFYLHGPATNLNNAAQKALLSNIGRPPKYNGKGDYVVFDEWISSVIQWINVADQCGPQTRWSKSKNAHILTSVDMTRTNTLGTLLEKDALFWFREEVQRVPDGFSANADPMAYRWTFMQVINGLYRRFVHEASIATVADRFYEVQYSNEHGIKGVFSELKRYAQASCMPSPPDLYTFKRRIFEIIPEATCEDLTKVHRVTAETSNVNAITQAALECERGDKAHSYYNIRRRESTLRTARKTNINVLPYQRRSNSPKRLQIVDRRRYSVKAHSPPKVDEAMRSRLKSKTTSYSNQPQTPKNVIEPQSEVEILRP</sequence>
<dbReference type="Proteomes" id="UP001498398">
    <property type="component" value="Unassembled WGS sequence"/>
</dbReference>
<protein>
    <submittedName>
        <fullName evidence="2">Uncharacterized protein</fullName>
    </submittedName>
</protein>
<evidence type="ECO:0000313" key="3">
    <source>
        <dbReference type="Proteomes" id="UP001498398"/>
    </source>
</evidence>
<organism evidence="2 3">
    <name type="scientific">Marasmiellus scandens</name>
    <dbReference type="NCBI Taxonomy" id="2682957"/>
    <lineage>
        <taxon>Eukaryota</taxon>
        <taxon>Fungi</taxon>
        <taxon>Dikarya</taxon>
        <taxon>Basidiomycota</taxon>
        <taxon>Agaricomycotina</taxon>
        <taxon>Agaricomycetes</taxon>
        <taxon>Agaricomycetidae</taxon>
        <taxon>Agaricales</taxon>
        <taxon>Marasmiineae</taxon>
        <taxon>Omphalotaceae</taxon>
        <taxon>Marasmiellus</taxon>
    </lineage>
</organism>
<feature type="region of interest" description="Disordered" evidence="1">
    <location>
        <begin position="593"/>
        <end position="640"/>
    </location>
</feature>
<feature type="compositionally biased region" description="Polar residues" evidence="1">
    <location>
        <begin position="18"/>
        <end position="38"/>
    </location>
</feature>
<gene>
    <name evidence="2" type="ORF">VKT23_013924</name>
</gene>
<comment type="caution">
    <text evidence="2">The sequence shown here is derived from an EMBL/GenBank/DDBJ whole genome shotgun (WGS) entry which is preliminary data.</text>
</comment>
<feature type="region of interest" description="Disordered" evidence="1">
    <location>
        <begin position="1"/>
        <end position="96"/>
    </location>
</feature>
<name>A0ABR1J668_9AGAR</name>
<feature type="compositionally biased region" description="Polar residues" evidence="1">
    <location>
        <begin position="65"/>
        <end position="74"/>
    </location>
</feature>
<evidence type="ECO:0000313" key="2">
    <source>
        <dbReference type="EMBL" id="KAK7447668.1"/>
    </source>
</evidence>
<dbReference type="EMBL" id="JBANRG010000040">
    <property type="protein sequence ID" value="KAK7447668.1"/>
    <property type="molecule type" value="Genomic_DNA"/>
</dbReference>
<feature type="compositionally biased region" description="Acidic residues" evidence="1">
    <location>
        <begin position="246"/>
        <end position="268"/>
    </location>
</feature>
<proteinExistence type="predicted"/>
<feature type="region of interest" description="Disordered" evidence="1">
    <location>
        <begin position="207"/>
        <end position="295"/>
    </location>
</feature>
<feature type="compositionally biased region" description="Polar residues" evidence="1">
    <location>
        <begin position="46"/>
        <end position="55"/>
    </location>
</feature>
<keyword evidence="3" id="KW-1185">Reference proteome</keyword>
<feature type="compositionally biased region" description="Polar residues" evidence="1">
    <location>
        <begin position="614"/>
        <end position="626"/>
    </location>
</feature>